<reference evidence="1 3" key="1">
    <citation type="submission" date="2021-06" db="EMBL/GenBank/DDBJ databases">
        <title>Caerostris extrusa draft genome.</title>
        <authorList>
            <person name="Kono N."/>
            <person name="Arakawa K."/>
        </authorList>
    </citation>
    <scope>NUCLEOTIDE SEQUENCE [LARGE SCALE GENOMIC DNA]</scope>
</reference>
<proteinExistence type="predicted"/>
<comment type="caution">
    <text evidence="1">The sequence shown here is derived from an EMBL/GenBank/DDBJ whole genome shotgun (WGS) entry which is preliminary data.</text>
</comment>
<dbReference type="EMBL" id="BPLR01008497">
    <property type="protein sequence ID" value="GIY25145.1"/>
    <property type="molecule type" value="Genomic_DNA"/>
</dbReference>
<organism evidence="1 3">
    <name type="scientific">Caerostris extrusa</name>
    <name type="common">Bark spider</name>
    <name type="synonym">Caerostris bankana</name>
    <dbReference type="NCBI Taxonomy" id="172846"/>
    <lineage>
        <taxon>Eukaryota</taxon>
        <taxon>Metazoa</taxon>
        <taxon>Ecdysozoa</taxon>
        <taxon>Arthropoda</taxon>
        <taxon>Chelicerata</taxon>
        <taxon>Arachnida</taxon>
        <taxon>Araneae</taxon>
        <taxon>Araneomorphae</taxon>
        <taxon>Entelegynae</taxon>
        <taxon>Araneoidea</taxon>
        <taxon>Araneidae</taxon>
        <taxon>Caerostris</taxon>
    </lineage>
</organism>
<gene>
    <name evidence="1" type="ORF">CEXT_193021</name>
    <name evidence="2" type="ORF">CEXT_193111</name>
</gene>
<protein>
    <submittedName>
        <fullName evidence="1">Uncharacterized protein</fullName>
    </submittedName>
</protein>
<evidence type="ECO:0000313" key="2">
    <source>
        <dbReference type="EMBL" id="GIY25163.1"/>
    </source>
</evidence>
<sequence length="88" mass="9980">MPHPGKMAHATSKYNSFFPQNCCHRQLTLQRLNLQPGGALQPSFLVGRTNSGGKFFLRASQDRPDFNTFFWLLHSHITAVFSSHQHPS</sequence>
<evidence type="ECO:0000313" key="3">
    <source>
        <dbReference type="Proteomes" id="UP001054945"/>
    </source>
</evidence>
<accession>A0AAV4RXY8</accession>
<dbReference type="EMBL" id="BPLR01008497">
    <property type="protein sequence ID" value="GIY25163.1"/>
    <property type="molecule type" value="Genomic_DNA"/>
</dbReference>
<evidence type="ECO:0000313" key="1">
    <source>
        <dbReference type="EMBL" id="GIY25145.1"/>
    </source>
</evidence>
<dbReference type="AlphaFoldDB" id="A0AAV4RXY8"/>
<name>A0AAV4RXY8_CAEEX</name>
<dbReference type="Proteomes" id="UP001054945">
    <property type="component" value="Unassembled WGS sequence"/>
</dbReference>
<keyword evidence="3" id="KW-1185">Reference proteome</keyword>